<dbReference type="PROSITE" id="PS50082">
    <property type="entry name" value="WD_REPEATS_2"/>
    <property type="match status" value="3"/>
</dbReference>
<evidence type="ECO:0000256" key="10">
    <source>
        <dbReference type="ARBA" id="ARBA00023242"/>
    </source>
</evidence>
<dbReference type="FunFam" id="2.130.10.10:FF:000400">
    <property type="entry name" value="Elongator acetyltransferase complex subunit 2"/>
    <property type="match status" value="1"/>
</dbReference>
<evidence type="ECO:0000256" key="2">
    <source>
        <dbReference type="ARBA" id="ARBA00004496"/>
    </source>
</evidence>
<dbReference type="InterPro" id="IPR015943">
    <property type="entry name" value="WD40/YVTN_repeat-like_dom_sf"/>
</dbReference>
<dbReference type="PANTHER" id="PTHR44111:SF1">
    <property type="entry name" value="ELONGATOR COMPLEX PROTEIN 2"/>
    <property type="match status" value="1"/>
</dbReference>
<dbReference type="EMBL" id="AGBW02004392">
    <property type="protein sequence ID" value="OWR55405.1"/>
    <property type="molecule type" value="Genomic_DNA"/>
</dbReference>
<keyword evidence="9" id="KW-0677">Repeat</keyword>
<dbReference type="eggNOG" id="KOG1063">
    <property type="taxonomic scope" value="Eukaryota"/>
</dbReference>
<dbReference type="InterPro" id="IPR037289">
    <property type="entry name" value="Elp2"/>
</dbReference>
<dbReference type="STRING" id="278856.A0A212FNU5"/>
<proteinExistence type="inferred from homology"/>
<dbReference type="GO" id="GO:0005737">
    <property type="term" value="C:cytoplasm"/>
    <property type="evidence" value="ECO:0007669"/>
    <property type="project" value="UniProtKB-SubCell"/>
</dbReference>
<organism evidence="11 12">
    <name type="scientific">Danaus plexippus plexippus</name>
    <dbReference type="NCBI Taxonomy" id="278856"/>
    <lineage>
        <taxon>Eukaryota</taxon>
        <taxon>Metazoa</taxon>
        <taxon>Ecdysozoa</taxon>
        <taxon>Arthropoda</taxon>
        <taxon>Hexapoda</taxon>
        <taxon>Insecta</taxon>
        <taxon>Pterygota</taxon>
        <taxon>Neoptera</taxon>
        <taxon>Endopterygota</taxon>
        <taxon>Lepidoptera</taxon>
        <taxon>Glossata</taxon>
        <taxon>Ditrysia</taxon>
        <taxon>Papilionoidea</taxon>
        <taxon>Nymphalidae</taxon>
        <taxon>Danainae</taxon>
        <taxon>Danaini</taxon>
        <taxon>Danaina</taxon>
        <taxon>Danaus</taxon>
        <taxon>Danaus</taxon>
    </lineage>
</organism>
<dbReference type="SMART" id="SM00320">
    <property type="entry name" value="WD40"/>
    <property type="match status" value="11"/>
</dbReference>
<keyword evidence="12" id="KW-1185">Reference proteome</keyword>
<keyword evidence="6" id="KW-0963">Cytoplasm</keyword>
<evidence type="ECO:0000256" key="7">
    <source>
        <dbReference type="ARBA" id="ARBA00022574"/>
    </source>
</evidence>
<keyword evidence="7" id="KW-0853">WD repeat</keyword>
<evidence type="ECO:0000256" key="3">
    <source>
        <dbReference type="ARBA" id="ARBA00005043"/>
    </source>
</evidence>
<accession>A0A212FNU5</accession>
<comment type="similarity">
    <text evidence="4">Belongs to the WD repeat ELP2 family.</text>
</comment>
<sequence>MKVSVEQVYTSVACNRVPKIVDWNKEGLIVYGASNAVVIYDTKIKGQDPLTVLSHHQSKVNSVKWLYKSGGSCTEFLSCSADKTAAIWSSVDGVWSITSSLVGHNDGVTCVYGVYVEENLVVYTASIDSTVRVWERKNGITTLKQIISLNSGLCLTLHAHILPTCNQPLLFCALDDHKVHIFADDDGYHRVHALVGHEDWVRGLDVVDVDESTVMLASASQDTYIRLWKIAQHKETVASGVRVEEKTFMAYNQEWSVKLDAVLAGHEGWVYGVQWEKNINEDGATYRLLTSSLDKTLIIWQLSEVWVESVRVGDVGGNGLGFYGSRFGRDAVLGHGYNGSLHIWRLDKESKQWQPSVVVGGHFAGVEDIRWESRGRYLVSVALDQTTRLHAPWRRADGAGVEWHEISRPQVHGYDLCSVSLVSSTLVSAAEEKVLRVFAPPQNFLHNFQRITGEELHCTEVCNPEGASVPSLGLSNKAVFSGDAAGDGDDSDGYFVPVELREPPTEEILMQNTLWPETHKLYGHGYELFCVDSSPDGDLVASACRSTTQEHAAVIVWETKTWQQIQKLVSHTLTVTQLAFSPDSRHLLSVSRDRKWTLYTRREGSNSFTIAAHTDKTNGVHTRIIWCCAWAVTGHAFATGSREGKVCVWTKTEVTSDSSLRDYSLLGKPLEVPNSSVTALSFAPLADVQVVAVGTDCGRIRIYSFDLAWSLLHEMNNSSAHHLTVKRLLFKPRTSGDKELVLASCGSDNFVRINTLYIEY</sequence>
<dbReference type="Proteomes" id="UP000007151">
    <property type="component" value="Unassembled WGS sequence"/>
</dbReference>
<evidence type="ECO:0000256" key="8">
    <source>
        <dbReference type="ARBA" id="ARBA00022694"/>
    </source>
</evidence>
<dbReference type="InterPro" id="IPR001680">
    <property type="entry name" value="WD40_rpt"/>
</dbReference>
<dbReference type="GO" id="GO:0033588">
    <property type="term" value="C:elongator holoenzyme complex"/>
    <property type="evidence" value="ECO:0007669"/>
    <property type="project" value="InterPro"/>
</dbReference>
<dbReference type="GO" id="GO:0002098">
    <property type="term" value="P:tRNA wobble uridine modification"/>
    <property type="evidence" value="ECO:0007669"/>
    <property type="project" value="InterPro"/>
</dbReference>
<name>A0A212FNU5_DANPL</name>
<keyword evidence="8" id="KW-0819">tRNA processing</keyword>
<dbReference type="KEGG" id="dpl:KGM_205945"/>
<keyword evidence="10" id="KW-0539">Nucleus</keyword>
<dbReference type="Pfam" id="PF00400">
    <property type="entry name" value="WD40"/>
    <property type="match status" value="7"/>
</dbReference>
<evidence type="ECO:0000313" key="12">
    <source>
        <dbReference type="Proteomes" id="UP000007151"/>
    </source>
</evidence>
<dbReference type="InterPro" id="IPR036322">
    <property type="entry name" value="WD40_repeat_dom_sf"/>
</dbReference>
<comment type="caution">
    <text evidence="11">The sequence shown here is derived from an EMBL/GenBank/DDBJ whole genome shotgun (WGS) entry which is preliminary data.</text>
</comment>
<dbReference type="GO" id="GO:0005634">
    <property type="term" value="C:nucleus"/>
    <property type="evidence" value="ECO:0007669"/>
    <property type="project" value="UniProtKB-SubCell"/>
</dbReference>
<dbReference type="UniPathway" id="UPA00988"/>
<dbReference type="AlphaFoldDB" id="A0A212FNU5"/>
<dbReference type="SUPFAM" id="SSF50978">
    <property type="entry name" value="WD40 repeat-like"/>
    <property type="match status" value="3"/>
</dbReference>
<reference evidence="11 12" key="1">
    <citation type="journal article" date="2011" name="Cell">
        <title>The monarch butterfly genome yields insights into long-distance migration.</title>
        <authorList>
            <person name="Zhan S."/>
            <person name="Merlin C."/>
            <person name="Boore J.L."/>
            <person name="Reppert S.M."/>
        </authorList>
    </citation>
    <scope>NUCLEOTIDE SEQUENCE [LARGE SCALE GENOMIC DNA]</scope>
    <source>
        <strain evidence="11">F-2</strain>
    </source>
</reference>
<evidence type="ECO:0000256" key="4">
    <source>
        <dbReference type="ARBA" id="ARBA00005881"/>
    </source>
</evidence>
<comment type="pathway">
    <text evidence="3">tRNA modification; 5-methoxycarbonylmethyl-2-thiouridine-tRNA biosynthesis.</text>
</comment>
<dbReference type="Gene3D" id="2.130.10.10">
    <property type="entry name" value="YVTN repeat-like/Quinoprotein amine dehydrogenase"/>
    <property type="match status" value="5"/>
</dbReference>
<evidence type="ECO:0000256" key="9">
    <source>
        <dbReference type="ARBA" id="ARBA00022737"/>
    </source>
</evidence>
<dbReference type="OrthoDB" id="27911at2759"/>
<dbReference type="FunCoup" id="A0A212FNU5">
    <property type="interactions" value="1210"/>
</dbReference>
<dbReference type="PANTHER" id="PTHR44111">
    <property type="entry name" value="ELONGATOR COMPLEX PROTEIN 2"/>
    <property type="match status" value="1"/>
</dbReference>
<protein>
    <recommendedName>
        <fullName evidence="5">Elongator complex protein 2</fullName>
    </recommendedName>
</protein>
<evidence type="ECO:0000256" key="1">
    <source>
        <dbReference type="ARBA" id="ARBA00004123"/>
    </source>
</evidence>
<evidence type="ECO:0000313" key="11">
    <source>
        <dbReference type="EMBL" id="OWR55405.1"/>
    </source>
</evidence>
<evidence type="ECO:0000256" key="6">
    <source>
        <dbReference type="ARBA" id="ARBA00022490"/>
    </source>
</evidence>
<comment type="subcellular location">
    <subcellularLocation>
        <location evidence="2">Cytoplasm</location>
    </subcellularLocation>
    <subcellularLocation>
        <location evidence="1">Nucleus</location>
    </subcellularLocation>
</comment>
<gene>
    <name evidence="11" type="ORF">KGM_205945</name>
</gene>
<evidence type="ECO:0000256" key="5">
    <source>
        <dbReference type="ARBA" id="ARBA00020267"/>
    </source>
</evidence>